<dbReference type="PANTHER" id="PTHR43741:SF4">
    <property type="entry name" value="FMN-DEPENDENT NADH:QUINONE OXIDOREDUCTASE"/>
    <property type="match status" value="1"/>
</dbReference>
<comment type="function">
    <text evidence="6">Quinone reductase that provides resistance to thiol-specific stress caused by electrophilic quinones.</text>
</comment>
<comment type="cofactor">
    <cofactor evidence="6">
        <name>FMN</name>
        <dbReference type="ChEBI" id="CHEBI:58210"/>
    </cofactor>
    <text evidence="6">Binds 1 FMN per subunit.</text>
</comment>
<comment type="function">
    <text evidence="6">Also exhibits azoreductase activity. Catalyzes the reductive cleavage of the azo bond in aromatic azo compounds to the corresponding amines.</text>
</comment>
<dbReference type="PANTHER" id="PTHR43741">
    <property type="entry name" value="FMN-DEPENDENT NADH-AZOREDUCTASE 1"/>
    <property type="match status" value="1"/>
</dbReference>
<dbReference type="EC" id="1.6.5.-" evidence="6"/>
<dbReference type="OrthoDB" id="9787136at2"/>
<dbReference type="SUPFAM" id="SSF52218">
    <property type="entry name" value="Flavoproteins"/>
    <property type="match status" value="1"/>
</dbReference>
<evidence type="ECO:0000256" key="3">
    <source>
        <dbReference type="ARBA" id="ARBA00023002"/>
    </source>
</evidence>
<keyword evidence="1 6" id="KW-0285">Flavoprotein</keyword>
<dbReference type="InterPro" id="IPR023048">
    <property type="entry name" value="NADH:quinone_OxRdtase_FMN_depd"/>
</dbReference>
<dbReference type="GO" id="GO:0009055">
    <property type="term" value="F:electron transfer activity"/>
    <property type="evidence" value="ECO:0007669"/>
    <property type="project" value="UniProtKB-UniRule"/>
</dbReference>
<keyword evidence="4 6" id="KW-0520">NAD</keyword>
<name>A0A058ZMQ3_9RHOB</name>
<dbReference type="PATRIC" id="fig|1461693.3.peg.974"/>
<dbReference type="Pfam" id="PF02525">
    <property type="entry name" value="Flavodoxin_2"/>
    <property type="match status" value="1"/>
</dbReference>
<dbReference type="RefSeq" id="WP_035248790.1">
    <property type="nucleotide sequence ID" value="NZ_AQQY01000002.1"/>
</dbReference>
<protein>
    <recommendedName>
        <fullName evidence="6">FMN dependent NADH:quinone oxidoreductase</fullName>
        <ecNumber evidence="6">1.6.5.-</ecNumber>
    </recommendedName>
    <alternativeName>
        <fullName evidence="6">Azo-dye reductase</fullName>
    </alternativeName>
    <alternativeName>
        <fullName evidence="6">FMN-dependent NADH-azo compound oxidoreductase</fullName>
    </alternativeName>
    <alternativeName>
        <fullName evidence="6">FMN-dependent NADH-azoreductase</fullName>
        <ecNumber evidence="6">1.7.1.17</ecNumber>
    </alternativeName>
</protein>
<evidence type="ECO:0000256" key="6">
    <source>
        <dbReference type="HAMAP-Rule" id="MF_01216"/>
    </source>
</evidence>
<keyword evidence="2 6" id="KW-0288">FMN</keyword>
<comment type="caution">
    <text evidence="6">Lacks conserved residue(s) required for the propagation of feature annotation.</text>
</comment>
<organism evidence="8 9">
    <name type="scientific">Actibacterium atlanticum</name>
    <dbReference type="NCBI Taxonomy" id="1461693"/>
    <lineage>
        <taxon>Bacteria</taxon>
        <taxon>Pseudomonadati</taxon>
        <taxon>Pseudomonadota</taxon>
        <taxon>Alphaproteobacteria</taxon>
        <taxon>Rhodobacterales</taxon>
        <taxon>Roseobacteraceae</taxon>
        <taxon>Actibacterium</taxon>
    </lineage>
</organism>
<dbReference type="GO" id="GO:0016652">
    <property type="term" value="F:oxidoreductase activity, acting on NAD(P)H as acceptor"/>
    <property type="evidence" value="ECO:0007669"/>
    <property type="project" value="UniProtKB-UniRule"/>
</dbReference>
<evidence type="ECO:0000313" key="8">
    <source>
        <dbReference type="EMBL" id="KCV82894.1"/>
    </source>
</evidence>
<dbReference type="HAMAP" id="MF_01216">
    <property type="entry name" value="Azoreductase_type1"/>
    <property type="match status" value="1"/>
</dbReference>
<dbReference type="eggNOG" id="COG1182">
    <property type="taxonomic scope" value="Bacteria"/>
</dbReference>
<dbReference type="AlphaFoldDB" id="A0A058ZMQ3"/>
<dbReference type="EC" id="1.7.1.17" evidence="6"/>
<comment type="similarity">
    <text evidence="6">Belongs to the azoreductase type 1 family.</text>
</comment>
<dbReference type="STRING" id="1461693.ATO10_04772"/>
<evidence type="ECO:0000256" key="2">
    <source>
        <dbReference type="ARBA" id="ARBA00022643"/>
    </source>
</evidence>
<feature type="domain" description="Flavodoxin-like fold" evidence="7">
    <location>
        <begin position="3"/>
        <end position="201"/>
    </location>
</feature>
<comment type="subunit">
    <text evidence="6">Homodimer.</text>
</comment>
<dbReference type="InterPro" id="IPR029039">
    <property type="entry name" value="Flavoprotein-like_sf"/>
</dbReference>
<evidence type="ECO:0000313" key="9">
    <source>
        <dbReference type="Proteomes" id="UP000024836"/>
    </source>
</evidence>
<comment type="catalytic activity">
    <reaction evidence="6">
        <text>2 a quinone + NADH + H(+) = 2 a 1,4-benzosemiquinone + NAD(+)</text>
        <dbReference type="Rhea" id="RHEA:65952"/>
        <dbReference type="ChEBI" id="CHEBI:15378"/>
        <dbReference type="ChEBI" id="CHEBI:57540"/>
        <dbReference type="ChEBI" id="CHEBI:57945"/>
        <dbReference type="ChEBI" id="CHEBI:132124"/>
        <dbReference type="ChEBI" id="CHEBI:134225"/>
    </reaction>
</comment>
<keyword evidence="9" id="KW-1185">Reference proteome</keyword>
<evidence type="ECO:0000259" key="7">
    <source>
        <dbReference type="Pfam" id="PF02525"/>
    </source>
</evidence>
<evidence type="ECO:0000256" key="1">
    <source>
        <dbReference type="ARBA" id="ARBA00022630"/>
    </source>
</evidence>
<dbReference type="GO" id="GO:0016655">
    <property type="term" value="F:oxidoreductase activity, acting on NAD(P)H, quinone or similar compound as acceptor"/>
    <property type="evidence" value="ECO:0007669"/>
    <property type="project" value="InterPro"/>
</dbReference>
<sequence length="206" mass="22556">MPKLLHIVASPRGENSKSNALARAYIDAAKTADPSLEIDTLDLWAEDLPAFDGDPAAAKMTFFGDGEMDPAKQTAWDKVAEVTNRFLAADHYVIGAPMWNGGVSYRLKHYIDIITQPGLLFGFDPEQGYFGLLENKKATVIASSGVWAPGADPKYGSDFHSSYLEWWLNMIGVTDIEMIRFQPSLLTQDPQAGFDAALTEALRLAA</sequence>
<dbReference type="GO" id="GO:0010181">
    <property type="term" value="F:FMN binding"/>
    <property type="evidence" value="ECO:0007669"/>
    <property type="project" value="UniProtKB-UniRule"/>
</dbReference>
<dbReference type="EMBL" id="AQQY01000002">
    <property type="protein sequence ID" value="KCV82894.1"/>
    <property type="molecule type" value="Genomic_DNA"/>
</dbReference>
<gene>
    <name evidence="6" type="primary">azoR</name>
    <name evidence="8" type="ORF">ATO10_04772</name>
</gene>
<evidence type="ECO:0000256" key="4">
    <source>
        <dbReference type="ARBA" id="ARBA00023027"/>
    </source>
</evidence>
<dbReference type="Proteomes" id="UP000024836">
    <property type="component" value="Unassembled WGS sequence"/>
</dbReference>
<feature type="binding site" evidence="6">
    <location>
        <begin position="16"/>
        <end position="18"/>
    </location>
    <ligand>
        <name>FMN</name>
        <dbReference type="ChEBI" id="CHEBI:58210"/>
    </ligand>
</feature>
<dbReference type="Gene3D" id="3.40.50.360">
    <property type="match status" value="1"/>
</dbReference>
<accession>A0A058ZMQ3</accession>
<comment type="caution">
    <text evidence="8">The sequence shown here is derived from an EMBL/GenBank/DDBJ whole genome shotgun (WGS) entry which is preliminary data.</text>
</comment>
<comment type="catalytic activity">
    <reaction evidence="5">
        <text>N,N-dimethyl-1,4-phenylenediamine + anthranilate + 2 NAD(+) = 2-(4-dimethylaminophenyl)diazenylbenzoate + 2 NADH + 2 H(+)</text>
        <dbReference type="Rhea" id="RHEA:55872"/>
        <dbReference type="ChEBI" id="CHEBI:15378"/>
        <dbReference type="ChEBI" id="CHEBI:15783"/>
        <dbReference type="ChEBI" id="CHEBI:16567"/>
        <dbReference type="ChEBI" id="CHEBI:57540"/>
        <dbReference type="ChEBI" id="CHEBI:57945"/>
        <dbReference type="ChEBI" id="CHEBI:71579"/>
        <dbReference type="EC" id="1.7.1.17"/>
    </reaction>
    <physiologicalReaction direction="right-to-left" evidence="5">
        <dbReference type="Rhea" id="RHEA:55874"/>
    </physiologicalReaction>
</comment>
<dbReference type="InterPro" id="IPR050104">
    <property type="entry name" value="FMN-dep_NADH:Q_OxRdtase_AzoR1"/>
</dbReference>
<proteinExistence type="inferred from homology"/>
<dbReference type="InterPro" id="IPR003680">
    <property type="entry name" value="Flavodoxin_fold"/>
</dbReference>
<reference evidence="8 9" key="1">
    <citation type="submission" date="2013-04" db="EMBL/GenBank/DDBJ databases">
        <title>Shimia sp. 22II-S11-Z10 Genome Sequencing.</title>
        <authorList>
            <person name="Lai Q."/>
            <person name="Li G."/>
            <person name="Shao Z."/>
        </authorList>
    </citation>
    <scope>NUCLEOTIDE SEQUENCE [LARGE SCALE GENOMIC DNA]</scope>
    <source>
        <strain evidence="9">22II-S11-Z10</strain>
    </source>
</reference>
<keyword evidence="3 6" id="KW-0560">Oxidoreductase</keyword>
<feature type="binding site" evidence="6">
    <location>
        <position position="10"/>
    </location>
    <ligand>
        <name>FMN</name>
        <dbReference type="ChEBI" id="CHEBI:58210"/>
    </ligand>
</feature>
<evidence type="ECO:0000256" key="5">
    <source>
        <dbReference type="ARBA" id="ARBA00048542"/>
    </source>
</evidence>